<feature type="compositionally biased region" description="Low complexity" evidence="1">
    <location>
        <begin position="81"/>
        <end position="91"/>
    </location>
</feature>
<dbReference type="STRING" id="1531966.A0A0A1SXJ3"/>
<dbReference type="Proteomes" id="UP000039046">
    <property type="component" value="Unassembled WGS sequence"/>
</dbReference>
<accession>A0A0A1SXJ3</accession>
<evidence type="ECO:0000313" key="2">
    <source>
        <dbReference type="EMBL" id="CEJ83051.1"/>
    </source>
</evidence>
<gene>
    <name evidence="2" type="ORF">VHEMI03083</name>
</gene>
<evidence type="ECO:0000256" key="1">
    <source>
        <dbReference type="SAM" id="MobiDB-lite"/>
    </source>
</evidence>
<evidence type="ECO:0000313" key="3">
    <source>
        <dbReference type="Proteomes" id="UP000039046"/>
    </source>
</evidence>
<organism evidence="2 3">
    <name type="scientific">[Torrubiella] hemipterigena</name>
    <dbReference type="NCBI Taxonomy" id="1531966"/>
    <lineage>
        <taxon>Eukaryota</taxon>
        <taxon>Fungi</taxon>
        <taxon>Dikarya</taxon>
        <taxon>Ascomycota</taxon>
        <taxon>Pezizomycotina</taxon>
        <taxon>Sordariomycetes</taxon>
        <taxon>Hypocreomycetidae</taxon>
        <taxon>Hypocreales</taxon>
        <taxon>Clavicipitaceae</taxon>
        <taxon>Clavicipitaceae incertae sedis</taxon>
        <taxon>'Torrubiella' clade</taxon>
    </lineage>
</organism>
<sequence>MLNKRGKAPSGPWGRLKPVIQDPLESVGLPSKGDNTLVNFKEQEKYYTKIVDRYMAFCAAPGQRDDLLRRFSSLEIQDNATNTTTTSSTSSPWPNVAASSPLADPANAKTLSILMAALRKLREGIVASKRADDFAQQAYLFCIRLSILIKQPESYHPAILHLLRTIHTQHPLSSVELQEVVCYLILDTACRRHELSEAYGLRRAYKVRDLKIDAALSSLAHDNYIVFHRVRKSVDGHRARLMEWAEKDLRIHTLKCFGRSYMSVDLGYLEQSTNARWAQLASDGVGWELNDEKVTIRRVRAK</sequence>
<dbReference type="PANTHER" id="PTHR39398:SF1">
    <property type="entry name" value="CSN8_PSMD8_EIF3K DOMAIN-CONTAINING PROTEIN"/>
    <property type="match status" value="1"/>
</dbReference>
<dbReference type="EMBL" id="CDHN01000001">
    <property type="protein sequence ID" value="CEJ83051.1"/>
    <property type="molecule type" value="Genomic_DNA"/>
</dbReference>
<dbReference type="AlphaFoldDB" id="A0A0A1SXJ3"/>
<dbReference type="PANTHER" id="PTHR39398">
    <property type="entry name" value="YALI0F14311P"/>
    <property type="match status" value="1"/>
</dbReference>
<proteinExistence type="predicted"/>
<evidence type="ECO:0008006" key="4">
    <source>
        <dbReference type="Google" id="ProtNLM"/>
    </source>
</evidence>
<name>A0A0A1SXJ3_9HYPO</name>
<protein>
    <recommendedName>
        <fullName evidence="4">CSN8/PSMD8/EIF3K domain-containing protein</fullName>
    </recommendedName>
</protein>
<dbReference type="OrthoDB" id="2100128at2759"/>
<dbReference type="HOGENOM" id="CLU_055649_0_0_1"/>
<feature type="region of interest" description="Disordered" evidence="1">
    <location>
        <begin position="79"/>
        <end position="101"/>
    </location>
</feature>
<keyword evidence="3" id="KW-1185">Reference proteome</keyword>
<reference evidence="2 3" key="1">
    <citation type="journal article" date="2015" name="Genome Announc.">
        <title>Draft Genome Sequence and Gene Annotation of the Entomopathogenic Fungus Verticillium hemipterigenum.</title>
        <authorList>
            <person name="Horn F."/>
            <person name="Habel A."/>
            <person name="Scharf D.H."/>
            <person name="Dworschak J."/>
            <person name="Brakhage A.A."/>
            <person name="Guthke R."/>
            <person name="Hertweck C."/>
            <person name="Linde J."/>
        </authorList>
    </citation>
    <scope>NUCLEOTIDE SEQUENCE [LARGE SCALE GENOMIC DNA]</scope>
</reference>